<feature type="region of interest" description="Disordered" evidence="1">
    <location>
        <begin position="308"/>
        <end position="444"/>
    </location>
</feature>
<dbReference type="Proteomes" id="UP000579605">
    <property type="component" value="Unassembled WGS sequence"/>
</dbReference>
<feature type="domain" description="HNH nuclease" evidence="2">
    <location>
        <begin position="499"/>
        <end position="552"/>
    </location>
</feature>
<name>A0A852ZFT6_9ACTN</name>
<dbReference type="SMART" id="SM00507">
    <property type="entry name" value="HNHc"/>
    <property type="match status" value="1"/>
</dbReference>
<evidence type="ECO:0000256" key="1">
    <source>
        <dbReference type="SAM" id="MobiDB-lite"/>
    </source>
</evidence>
<evidence type="ECO:0000259" key="2">
    <source>
        <dbReference type="SMART" id="SM00507"/>
    </source>
</evidence>
<proteinExistence type="predicted"/>
<keyword evidence="4" id="KW-1185">Reference proteome</keyword>
<accession>A0A852ZFT6</accession>
<evidence type="ECO:0000313" key="3">
    <source>
        <dbReference type="EMBL" id="NYH88509.1"/>
    </source>
</evidence>
<feature type="compositionally biased region" description="Low complexity" evidence="1">
    <location>
        <begin position="422"/>
        <end position="435"/>
    </location>
</feature>
<dbReference type="EMBL" id="JACBZH010000001">
    <property type="protein sequence ID" value="NYH88509.1"/>
    <property type="molecule type" value="Genomic_DNA"/>
</dbReference>
<gene>
    <name evidence="3" type="ORF">F4554_001147</name>
</gene>
<sequence>MSSSSWGVPAGGGAAGRVQAALDQLDASLDDAWVTPKGFLGAEEVGSLIAQVRAKKARLEALELALVRQAEACDIGKLTGAPNATVYLRTAQRMSQHESSAAVGLARDLDKEARLTGEALAAGVVSSKQAQVIADAIKKLPEYVGIDERHQAEEFLITKARFANPDELRVLGEKLLERIAPEEYDRLMREELERKDRKAEQKRSLRYVPNGIPQSESVHITLPAWEMELLRKIIEPLAEPVKGAEPDRRPIDQRRGDAFAEALGLLAAAATAPVRGGRPPQVAVTIPFETLLKGTGAGFIDDTATIIRPRPCTCPCTDPKYATTKNTNSTKNADDTGVPKQEEAGGQDEGQAGKPKRRSPGTGSLADGIPPPRAPGQHPQPNTEAEPEPATGTEPDTGQVPGGAANPGVDAGRRADAEPEEGAAGPEAGLGPEGAIDPHDGCPTCGGGGSARHLGTDGKPISAATVRRLACEADLIPVVLGGDGQVLDLGRSDRFFQEHQRRALAIRDGSHCHFPGCTIPEPRCVTHHMTAWDHGGPTDLANGVLLCRYHHTTVHHKGWHVRMGTHGHPEYVPPEWTDPQRRILRP</sequence>
<dbReference type="RefSeq" id="WP_179786396.1">
    <property type="nucleotide sequence ID" value="NZ_BAAARR010000022.1"/>
</dbReference>
<reference evidence="3 4" key="1">
    <citation type="submission" date="2020-07" db="EMBL/GenBank/DDBJ databases">
        <title>Sequencing the genomes of 1000 actinobacteria strains.</title>
        <authorList>
            <person name="Klenk H.-P."/>
        </authorList>
    </citation>
    <scope>NUCLEOTIDE SEQUENCE [LARGE SCALE GENOMIC DNA]</scope>
    <source>
        <strain evidence="3 4">DSM 18448</strain>
    </source>
</reference>
<dbReference type="InterPro" id="IPR003870">
    <property type="entry name" value="DUF222"/>
</dbReference>
<feature type="compositionally biased region" description="Low complexity" evidence="1">
    <location>
        <begin position="322"/>
        <end position="331"/>
    </location>
</feature>
<dbReference type="AlphaFoldDB" id="A0A852ZFT6"/>
<protein>
    <recommendedName>
        <fullName evidence="2">HNH nuclease domain-containing protein</fullName>
    </recommendedName>
</protein>
<feature type="compositionally biased region" description="Low complexity" evidence="1">
    <location>
        <begin position="375"/>
        <end position="398"/>
    </location>
</feature>
<comment type="caution">
    <text evidence="3">The sequence shown here is derived from an EMBL/GenBank/DDBJ whole genome shotgun (WGS) entry which is preliminary data.</text>
</comment>
<dbReference type="CDD" id="cd00085">
    <property type="entry name" value="HNHc"/>
    <property type="match status" value="1"/>
</dbReference>
<dbReference type="InterPro" id="IPR003615">
    <property type="entry name" value="HNH_nuc"/>
</dbReference>
<dbReference type="Gene3D" id="1.10.30.50">
    <property type="match status" value="1"/>
</dbReference>
<dbReference type="Pfam" id="PF02720">
    <property type="entry name" value="DUF222"/>
    <property type="match status" value="2"/>
</dbReference>
<organism evidence="3 4">
    <name type="scientific">Actinopolymorpha rutila</name>
    <dbReference type="NCBI Taxonomy" id="446787"/>
    <lineage>
        <taxon>Bacteria</taxon>
        <taxon>Bacillati</taxon>
        <taxon>Actinomycetota</taxon>
        <taxon>Actinomycetes</taxon>
        <taxon>Propionibacteriales</taxon>
        <taxon>Actinopolymorphaceae</taxon>
        <taxon>Actinopolymorpha</taxon>
    </lineage>
</organism>
<evidence type="ECO:0000313" key="4">
    <source>
        <dbReference type="Proteomes" id="UP000579605"/>
    </source>
</evidence>